<dbReference type="EMBL" id="GGFL01010029">
    <property type="protein sequence ID" value="MBW74207.1"/>
    <property type="molecule type" value="Transcribed_RNA"/>
</dbReference>
<evidence type="ECO:0000313" key="1">
    <source>
        <dbReference type="EMBL" id="MBW74207.1"/>
    </source>
</evidence>
<organism evidence="1">
    <name type="scientific">Anopheles darlingi</name>
    <name type="common">Mosquito</name>
    <dbReference type="NCBI Taxonomy" id="43151"/>
    <lineage>
        <taxon>Eukaryota</taxon>
        <taxon>Metazoa</taxon>
        <taxon>Ecdysozoa</taxon>
        <taxon>Arthropoda</taxon>
        <taxon>Hexapoda</taxon>
        <taxon>Insecta</taxon>
        <taxon>Pterygota</taxon>
        <taxon>Neoptera</taxon>
        <taxon>Endopterygota</taxon>
        <taxon>Diptera</taxon>
        <taxon>Nematocera</taxon>
        <taxon>Culicoidea</taxon>
        <taxon>Culicidae</taxon>
        <taxon>Anophelinae</taxon>
        <taxon>Anopheles</taxon>
    </lineage>
</organism>
<dbReference type="AlphaFoldDB" id="A0A2M4D9K3"/>
<sequence>MKVLLPFFNVIHFPTTRTGLSWIRIIAFLFSILHAIQHYACEPVYRPSEILVSVSKLVICLEAGPFNPILLNVEACSASPLPFNTSEQLCGSYMTT</sequence>
<proteinExistence type="predicted"/>
<accession>A0A2M4D9K3</accession>
<reference evidence="1" key="1">
    <citation type="submission" date="2018-01" db="EMBL/GenBank/DDBJ databases">
        <title>An insight into the sialome of Amazonian anophelines.</title>
        <authorList>
            <person name="Ribeiro J.M."/>
            <person name="Scarpassa V."/>
            <person name="Calvo E."/>
        </authorList>
    </citation>
    <scope>NUCLEOTIDE SEQUENCE</scope>
</reference>
<protein>
    <submittedName>
        <fullName evidence="1">Putative secreted protein</fullName>
    </submittedName>
</protein>
<name>A0A2M4D9K3_ANODA</name>